<name>A0A9N9C9H9_9GLOM</name>
<dbReference type="EMBL" id="CAJVPZ010007908">
    <property type="protein sequence ID" value="CAG8591984.1"/>
    <property type="molecule type" value="Genomic_DNA"/>
</dbReference>
<accession>A0A9N9C9H9</accession>
<gene>
    <name evidence="1" type="ORF">RFULGI_LOCUS6267</name>
</gene>
<feature type="non-terminal residue" evidence="1">
    <location>
        <position position="172"/>
    </location>
</feature>
<proteinExistence type="predicted"/>
<organism evidence="1 2">
    <name type="scientific">Racocetra fulgida</name>
    <dbReference type="NCBI Taxonomy" id="60492"/>
    <lineage>
        <taxon>Eukaryota</taxon>
        <taxon>Fungi</taxon>
        <taxon>Fungi incertae sedis</taxon>
        <taxon>Mucoromycota</taxon>
        <taxon>Glomeromycotina</taxon>
        <taxon>Glomeromycetes</taxon>
        <taxon>Diversisporales</taxon>
        <taxon>Gigasporaceae</taxon>
        <taxon>Racocetra</taxon>
    </lineage>
</organism>
<evidence type="ECO:0000313" key="2">
    <source>
        <dbReference type="Proteomes" id="UP000789396"/>
    </source>
</evidence>
<dbReference type="AlphaFoldDB" id="A0A9N9C9H9"/>
<dbReference type="Proteomes" id="UP000789396">
    <property type="component" value="Unassembled WGS sequence"/>
</dbReference>
<sequence length="172" mass="18869">MTMLPIAYLTGFYADRGAPPLSSSGSLLPETNDSILTRESAIFAYNPTPNGPTFAHVSTTSSTLDNGDSLSNNDKKMEFGLIIQTLNGCKYPPTVRYKQSLDSFNSKSTVMSSDPTLQGSKFNEDCIDEYKVNYSGGDALYKDNYDEPGVSFTINNVSMLKKPEPSRQISFK</sequence>
<protein>
    <submittedName>
        <fullName evidence="1">19801_t:CDS:1</fullName>
    </submittedName>
</protein>
<reference evidence="1" key="1">
    <citation type="submission" date="2021-06" db="EMBL/GenBank/DDBJ databases">
        <authorList>
            <person name="Kallberg Y."/>
            <person name="Tangrot J."/>
            <person name="Rosling A."/>
        </authorList>
    </citation>
    <scope>NUCLEOTIDE SEQUENCE</scope>
    <source>
        <strain evidence="1">IN212</strain>
    </source>
</reference>
<evidence type="ECO:0000313" key="1">
    <source>
        <dbReference type="EMBL" id="CAG8591984.1"/>
    </source>
</evidence>
<dbReference type="OrthoDB" id="2131431at2759"/>
<comment type="caution">
    <text evidence="1">The sequence shown here is derived from an EMBL/GenBank/DDBJ whole genome shotgun (WGS) entry which is preliminary data.</text>
</comment>
<keyword evidence="2" id="KW-1185">Reference proteome</keyword>